<dbReference type="RefSeq" id="WP_349684696.1">
    <property type="nucleotide sequence ID" value="NZ_JBEGDD010000007.1"/>
</dbReference>
<protein>
    <submittedName>
        <fullName evidence="1">Capsular polysaccharide biosynthesis protein</fullName>
    </submittedName>
</protein>
<dbReference type="Pfam" id="PF05159">
    <property type="entry name" value="Capsule_synth"/>
    <property type="match status" value="4"/>
</dbReference>
<evidence type="ECO:0000313" key="2">
    <source>
        <dbReference type="Proteomes" id="UP001445732"/>
    </source>
</evidence>
<keyword evidence="2" id="KW-1185">Reference proteome</keyword>
<accession>A0ABV1NPG8</accession>
<dbReference type="Proteomes" id="UP001445732">
    <property type="component" value="Unassembled WGS sequence"/>
</dbReference>
<sequence>MSQSTSSPDTASTPGRRAWVCSPGIWETSFLRTFLADFDLHASPLVSVDAVIGWGLKPSSRGGRRRAGRAGLPYIALEDGFLRSIGLGESGAATLSLIVDDLGIYYDATRPSRLECLIQTADDWCDAAMQNRARALIDRIVASGLSKTNMGAALAPSVLKPGRRILLVDQTAGDASIACGLAGPDSFVAMVRAARTEHPDAQLIVKRHPAVAAGRKQGCIPDSELAGLTLIDTDVRGPDLLAAVDAVWCVTSALGFEALLRGLPVRCFGAPFYSGWGLTTDEVTTGRRGVTRDIETITAAALIAYPRYIDPQTGERCEAETAVARLITLRDRAERLAGDWAAVGFAPAKRPQVRRLLNGPKTHLRYFASASRAVAHAERTGGRLIYWAGKETPEIAAAAAATTAPVVRMEDGFIRSRGLGSDFFGALSVALDDLGVYYDPTAPSRLERLIDDGGQDEAMLARAAALRARIVGAGLSKYNLASGPARPDWPADRMKLLVVGQVENDKSILKGCGDIRTNSGLVEAARADFPDAFLIYRNHPDVMSGNRPGRLDAHAMEAVDAVADDLDIIDCLEACDTLATLTSLSGFEALLRGKVVATYGRPFYGGWGLTTDRMTFERRTRRAGLAALVAAALIQYPIYVTPEGWPCEAEDLVERLIRERDTPAPPPPPHQIARWWKGIIASLDRRPPPSY</sequence>
<comment type="caution">
    <text evidence="1">The sequence shown here is derived from an EMBL/GenBank/DDBJ whole genome shotgun (WGS) entry which is preliminary data.</text>
</comment>
<dbReference type="InterPro" id="IPR007833">
    <property type="entry name" value="Capsule_polysaccharide_synth"/>
</dbReference>
<evidence type="ECO:0000313" key="1">
    <source>
        <dbReference type="EMBL" id="MEQ7155537.1"/>
    </source>
</evidence>
<organism evidence="1 2">
    <name type="scientific">Brevundimonas aurifodinae</name>
    <dbReference type="NCBI Taxonomy" id="1508312"/>
    <lineage>
        <taxon>Bacteria</taxon>
        <taxon>Pseudomonadati</taxon>
        <taxon>Pseudomonadota</taxon>
        <taxon>Alphaproteobacteria</taxon>
        <taxon>Caulobacterales</taxon>
        <taxon>Caulobacteraceae</taxon>
        <taxon>Brevundimonas</taxon>
    </lineage>
</organism>
<gene>
    <name evidence="1" type="ORF">ABN401_09995</name>
</gene>
<dbReference type="CDD" id="cd16439">
    <property type="entry name" value="beta_Kdo_transferase_KpsC_2"/>
    <property type="match status" value="1"/>
</dbReference>
<proteinExistence type="predicted"/>
<dbReference type="CDD" id="cd16440">
    <property type="entry name" value="beta_Kdo_transferase_KpsC_1"/>
    <property type="match status" value="1"/>
</dbReference>
<name>A0ABV1NPG8_9CAUL</name>
<dbReference type="EMBL" id="JBEGDD010000007">
    <property type="protein sequence ID" value="MEQ7155537.1"/>
    <property type="molecule type" value="Genomic_DNA"/>
</dbReference>
<reference evidence="1 2" key="1">
    <citation type="submission" date="2024-06" db="EMBL/GenBank/DDBJ databases">
        <title>Brevundimonas sp. C11.</title>
        <authorList>
            <person name="Maltman C."/>
        </authorList>
    </citation>
    <scope>NUCLEOTIDE SEQUENCE [LARGE SCALE GENOMIC DNA]</scope>
    <source>
        <strain evidence="1 2">C11</strain>
    </source>
</reference>